<feature type="non-terminal residue" evidence="1">
    <location>
        <position position="177"/>
    </location>
</feature>
<organism evidence="1 2">
    <name type="scientific">Aureobasidium vineae</name>
    <dbReference type="NCBI Taxonomy" id="2773715"/>
    <lineage>
        <taxon>Eukaryota</taxon>
        <taxon>Fungi</taxon>
        <taxon>Dikarya</taxon>
        <taxon>Ascomycota</taxon>
        <taxon>Pezizomycotina</taxon>
        <taxon>Dothideomycetes</taxon>
        <taxon>Dothideomycetidae</taxon>
        <taxon>Dothideales</taxon>
        <taxon>Saccotheciaceae</taxon>
        <taxon>Aureobasidium</taxon>
    </lineage>
</organism>
<feature type="non-terminal residue" evidence="1">
    <location>
        <position position="1"/>
    </location>
</feature>
<proteinExistence type="predicted"/>
<sequence>FSRHTLPCTFDSTNPYVLALCPEYVTPIKDIRAAVDEKAQWRNSSLLILNKAKCLDTLTTLDEKLGRSVIGLKLVGQELLLQHHNISIGEVINTNSIKFLDERKGDTPSVLLAASHARTLIKETYTARFNMTEEQTRELDLFDCATRMMEASEQLCFLQKQCRELIGLVKEEQDLSA</sequence>
<evidence type="ECO:0000313" key="2">
    <source>
        <dbReference type="Proteomes" id="UP000716446"/>
    </source>
</evidence>
<dbReference type="Proteomes" id="UP000716446">
    <property type="component" value="Unassembled WGS sequence"/>
</dbReference>
<dbReference type="AlphaFoldDB" id="A0A9N8PFA7"/>
<keyword evidence="2" id="KW-1185">Reference proteome</keyword>
<dbReference type="EMBL" id="CAIJEN010000014">
    <property type="protein sequence ID" value="CAD0092749.1"/>
    <property type="molecule type" value="Genomic_DNA"/>
</dbReference>
<protein>
    <submittedName>
        <fullName evidence="1">Uncharacterized protein</fullName>
    </submittedName>
</protein>
<reference evidence="1" key="1">
    <citation type="submission" date="2020-06" db="EMBL/GenBank/DDBJ databases">
        <authorList>
            <person name="Onetto C."/>
        </authorList>
    </citation>
    <scope>NUCLEOTIDE SEQUENCE</scope>
</reference>
<evidence type="ECO:0000313" key="1">
    <source>
        <dbReference type="EMBL" id="CAD0092749.1"/>
    </source>
</evidence>
<comment type="caution">
    <text evidence="1">The sequence shown here is derived from an EMBL/GenBank/DDBJ whole genome shotgun (WGS) entry which is preliminary data.</text>
</comment>
<accession>A0A9N8PFA7</accession>
<name>A0A9N8PFA7_9PEZI</name>
<gene>
    <name evidence="1" type="ORF">AWRI4619_LOCUS7456</name>
</gene>